<dbReference type="Proteomes" id="UP000091820">
    <property type="component" value="Unassembled WGS sequence"/>
</dbReference>
<dbReference type="AlphaFoldDB" id="A0A1A9WP52"/>
<dbReference type="GO" id="GO:0005737">
    <property type="term" value="C:cytoplasm"/>
    <property type="evidence" value="ECO:0007669"/>
    <property type="project" value="InterPro"/>
</dbReference>
<accession>A0A1A9WP52</accession>
<dbReference type="GO" id="GO:0005634">
    <property type="term" value="C:nucleus"/>
    <property type="evidence" value="ECO:0007669"/>
    <property type="project" value="TreeGrafter"/>
</dbReference>
<dbReference type="EnsemblMetazoa" id="GBRI026791-RA">
    <property type="protein sequence ID" value="GBRI026791-PA"/>
    <property type="gene ID" value="GBRI026791"/>
</dbReference>
<reference evidence="3" key="1">
    <citation type="submission" date="2014-03" db="EMBL/GenBank/DDBJ databases">
        <authorList>
            <person name="Aksoy S."/>
            <person name="Warren W."/>
            <person name="Wilson R.K."/>
        </authorList>
    </citation>
    <scope>NUCLEOTIDE SEQUENCE [LARGE SCALE GENOMIC DNA]</scope>
    <source>
        <strain evidence="3">IAEA</strain>
    </source>
</reference>
<feature type="domain" description="Programmed cell death protein 2 C-terminal" evidence="1">
    <location>
        <begin position="278"/>
        <end position="381"/>
    </location>
</feature>
<dbReference type="Pfam" id="PF04194">
    <property type="entry name" value="PDCD2_C"/>
    <property type="match status" value="1"/>
</dbReference>
<protein>
    <recommendedName>
        <fullName evidence="1">Programmed cell death protein 2 C-terminal domain-containing protein</fullName>
    </recommendedName>
</protein>
<proteinExistence type="predicted"/>
<sequence length="384" mass="44157">MYPSQERRVHVTFAVVEILYELTNLENSIFVIMETNGIELGFLEKTDDNGWLNNRYFPNKVGGKPAWLHLGDLPDQEKLICQKCAKPKSFLLQLYVPFGDDYNFHRMLYVFVCRSETCHVPNNASVLTVLRSQLPLKNEFFASEPPIESGKPLPSILPKEHKLCLVCGCKSSIKCNCCDLGYYCCLLHRDLHSKVHMSTCSKTSTIDRLSIVEFDEWEIVKESINEDEEDIKKANVLEEEKIDHELEKLSMSDKAGIFQNIPDSELEKYSANSELIDDKFFCKFRKECNKEPEQIIRYKRNGTPLWIADVEKTVASHLKEIPKCEYCGGNRSFEFQIMPQLLHYLNDDSMDWGVIAVYTCSKSCPLPSGVGYVEEFVIKQNVTV</sequence>
<dbReference type="STRING" id="37001.A0A1A9WP52"/>
<evidence type="ECO:0000313" key="3">
    <source>
        <dbReference type="Proteomes" id="UP000091820"/>
    </source>
</evidence>
<dbReference type="PANTHER" id="PTHR12298">
    <property type="entry name" value="PCDC2 PROGRAMMED CELL DEATH PROTEIN 2 -RELATED"/>
    <property type="match status" value="1"/>
</dbReference>
<organism evidence="2 3">
    <name type="scientific">Glossina brevipalpis</name>
    <dbReference type="NCBI Taxonomy" id="37001"/>
    <lineage>
        <taxon>Eukaryota</taxon>
        <taxon>Metazoa</taxon>
        <taxon>Ecdysozoa</taxon>
        <taxon>Arthropoda</taxon>
        <taxon>Hexapoda</taxon>
        <taxon>Insecta</taxon>
        <taxon>Pterygota</taxon>
        <taxon>Neoptera</taxon>
        <taxon>Endopterygota</taxon>
        <taxon>Diptera</taxon>
        <taxon>Brachycera</taxon>
        <taxon>Muscomorpha</taxon>
        <taxon>Hippoboscoidea</taxon>
        <taxon>Glossinidae</taxon>
        <taxon>Glossina</taxon>
    </lineage>
</organism>
<dbReference type="PANTHER" id="PTHR12298:SF4">
    <property type="entry name" value="PROGRAMMED CELL DEATH PROTEIN 2"/>
    <property type="match status" value="1"/>
</dbReference>
<reference evidence="2" key="2">
    <citation type="submission" date="2020-05" db="UniProtKB">
        <authorList>
            <consortium name="EnsemblMetazoa"/>
        </authorList>
    </citation>
    <scope>IDENTIFICATION</scope>
    <source>
        <strain evidence="2">IAEA</strain>
    </source>
</reference>
<dbReference type="VEuPathDB" id="VectorBase:GBRI026791"/>
<name>A0A1A9WP52_9MUSC</name>
<keyword evidence="3" id="KW-1185">Reference proteome</keyword>
<evidence type="ECO:0000259" key="1">
    <source>
        <dbReference type="Pfam" id="PF04194"/>
    </source>
</evidence>
<dbReference type="InterPro" id="IPR007320">
    <property type="entry name" value="PDCD2_C"/>
</dbReference>
<evidence type="ECO:0000313" key="2">
    <source>
        <dbReference type="EnsemblMetazoa" id="GBRI026791-PA"/>
    </source>
</evidence>